<protein>
    <submittedName>
        <fullName evidence="1">Uncharacterized protein</fullName>
    </submittedName>
</protein>
<gene>
    <name evidence="1" type="ORF">USDA257_c36270</name>
</gene>
<sequence length="46" mass="5079">MLLLNSPSTPQEGEKNECYRVHVGLLPGANRCILSSDAVKARIHFI</sequence>
<proteinExistence type="predicted"/>
<accession>I3X8H3</accession>
<dbReference type="Proteomes" id="UP000006180">
    <property type="component" value="Chromosome"/>
</dbReference>
<dbReference type="STRING" id="1185652.USDA257_c36270"/>
<dbReference type="HOGENOM" id="CLU_3189054_0_0_5"/>
<dbReference type="KEGG" id="sfd:USDA257_c36270"/>
<dbReference type="PATRIC" id="fig|1185652.3.peg.3761"/>
<name>I3X8H3_SINF2</name>
<dbReference type="EMBL" id="CP003563">
    <property type="protein sequence ID" value="AFL52179.1"/>
    <property type="molecule type" value="Genomic_DNA"/>
</dbReference>
<reference evidence="1" key="1">
    <citation type="journal article" date="2012" name="J. Bacteriol.">
        <title>Complete genome sequence of the broad-host-range strain Sinorhizobium fredii USDA257.</title>
        <authorList>
            <person name="Schuldes J."/>
            <person name="Rodriguez Orbegoso M."/>
            <person name="Schmeisser C."/>
            <person name="Krishnan H.B."/>
            <person name="Daniel R."/>
            <person name="Streit W.R."/>
        </authorList>
    </citation>
    <scope>NUCLEOTIDE SEQUENCE [LARGE SCALE GENOMIC DNA]</scope>
    <source>
        <strain evidence="1">USDA 257</strain>
    </source>
</reference>
<dbReference type="AlphaFoldDB" id="I3X8H3"/>
<evidence type="ECO:0000313" key="1">
    <source>
        <dbReference type="EMBL" id="AFL52179.1"/>
    </source>
</evidence>
<organism evidence="1">
    <name type="scientific">Sinorhizobium fredii (strain USDA 257)</name>
    <dbReference type="NCBI Taxonomy" id="1185652"/>
    <lineage>
        <taxon>Bacteria</taxon>
        <taxon>Pseudomonadati</taxon>
        <taxon>Pseudomonadota</taxon>
        <taxon>Alphaproteobacteria</taxon>
        <taxon>Hyphomicrobiales</taxon>
        <taxon>Rhizobiaceae</taxon>
        <taxon>Sinorhizobium/Ensifer group</taxon>
        <taxon>Sinorhizobium</taxon>
    </lineage>
</organism>